<protein>
    <recommendedName>
        <fullName evidence="6">tRNA N6-adenosine threonylcarbamoyltransferase</fullName>
        <ecNumber evidence="6">2.3.1.234</ecNumber>
    </recommendedName>
    <alternativeName>
        <fullName evidence="6">N6-L-threonylcarbamoyladenine synthase</fullName>
        <shortName evidence="6">t(6)A synthase</shortName>
    </alternativeName>
    <alternativeName>
        <fullName evidence="6">t(6)A37 threonylcarbamoyladenosine biosynthesis protein TsaD</fullName>
    </alternativeName>
    <alternativeName>
        <fullName evidence="6">tRNA threonylcarbamoyladenosine biosynthesis protein TsaD</fullName>
    </alternativeName>
</protein>
<dbReference type="Pfam" id="PF00814">
    <property type="entry name" value="TsaD"/>
    <property type="match status" value="1"/>
</dbReference>
<comment type="subcellular location">
    <subcellularLocation>
        <location evidence="6">Cytoplasm</location>
    </subcellularLocation>
</comment>
<dbReference type="HAMAP" id="MF_01445">
    <property type="entry name" value="TsaD"/>
    <property type="match status" value="1"/>
</dbReference>
<dbReference type="EC" id="2.3.1.234" evidence="6"/>
<dbReference type="PANTHER" id="PTHR11735">
    <property type="entry name" value="TRNA N6-ADENOSINE THREONYLCARBAMOYLTRANSFERASE"/>
    <property type="match status" value="1"/>
</dbReference>
<feature type="domain" description="Gcp-like" evidence="7">
    <location>
        <begin position="27"/>
        <end position="365"/>
    </location>
</feature>
<comment type="catalytic activity">
    <reaction evidence="5 6">
        <text>L-threonylcarbamoyladenylate + adenosine(37) in tRNA = N(6)-L-threonylcarbamoyladenosine(37) in tRNA + AMP + H(+)</text>
        <dbReference type="Rhea" id="RHEA:37059"/>
        <dbReference type="Rhea" id="RHEA-COMP:10162"/>
        <dbReference type="Rhea" id="RHEA-COMP:10163"/>
        <dbReference type="ChEBI" id="CHEBI:15378"/>
        <dbReference type="ChEBI" id="CHEBI:73682"/>
        <dbReference type="ChEBI" id="CHEBI:74411"/>
        <dbReference type="ChEBI" id="CHEBI:74418"/>
        <dbReference type="ChEBI" id="CHEBI:456215"/>
        <dbReference type="EC" id="2.3.1.234"/>
    </reaction>
</comment>
<dbReference type="PATRIC" id="fig|1619052.3.peg.937"/>
<evidence type="ECO:0000313" key="8">
    <source>
        <dbReference type="EMBL" id="KKS70560.1"/>
    </source>
</evidence>
<gene>
    <name evidence="6" type="primary">tsaD</name>
    <name evidence="8" type="ORF">UV42_C0050G0012</name>
</gene>
<comment type="function">
    <text evidence="6">Required for the formation of a threonylcarbamoyl group on adenosine at position 37 (t(6)A37) in tRNAs that read codons beginning with adenine. Is involved in the transfer of the threonylcarbamoyl moiety of threonylcarbamoyl-AMP (TC-AMP) to the N6 group of A37, together with TsaE and TsaB. TsaD likely plays a direct catalytic role in this reaction.</text>
</comment>
<comment type="caution">
    <text evidence="8">The sequence shown here is derived from an EMBL/GenBank/DDBJ whole genome shotgun (WGS) entry which is preliminary data.</text>
</comment>
<reference evidence="8 9" key="1">
    <citation type="journal article" date="2015" name="Nature">
        <title>rRNA introns, odd ribosomes, and small enigmatic genomes across a large radiation of phyla.</title>
        <authorList>
            <person name="Brown C.T."/>
            <person name="Hug L.A."/>
            <person name="Thomas B.C."/>
            <person name="Sharon I."/>
            <person name="Castelle C.J."/>
            <person name="Singh A."/>
            <person name="Wilkins M.J."/>
            <person name="Williams K.H."/>
            <person name="Banfield J.F."/>
        </authorList>
    </citation>
    <scope>NUCLEOTIDE SEQUENCE [LARGE SCALE GENOMIC DNA]</scope>
</reference>
<evidence type="ECO:0000313" key="9">
    <source>
        <dbReference type="Proteomes" id="UP000033867"/>
    </source>
</evidence>
<dbReference type="SUPFAM" id="SSF53067">
    <property type="entry name" value="Actin-like ATPase domain"/>
    <property type="match status" value="2"/>
</dbReference>
<feature type="binding site" evidence="6">
    <location>
        <position position="330"/>
    </location>
    <ligand>
        <name>substrate</name>
    </ligand>
</feature>
<accession>A0A0G1BB11</accession>
<feature type="binding site" evidence="6">
    <location>
        <position position="182"/>
    </location>
    <ligand>
        <name>substrate</name>
    </ligand>
</feature>
<proteinExistence type="inferred from homology"/>
<dbReference type="GO" id="GO:0061711">
    <property type="term" value="F:tRNA N(6)-L-threonylcarbamoyladenine synthase activity"/>
    <property type="evidence" value="ECO:0007669"/>
    <property type="project" value="UniProtKB-EC"/>
</dbReference>
<comment type="cofactor">
    <cofactor evidence="6">
        <name>Fe(2+)</name>
        <dbReference type="ChEBI" id="CHEBI:29033"/>
    </cofactor>
    <text evidence="6">Binds 1 Fe(2+) ion per subunit.</text>
</comment>
<dbReference type="PANTHER" id="PTHR11735:SF6">
    <property type="entry name" value="TRNA N6-ADENOSINE THREONYLCARBAMOYLTRANSFERASE, MITOCHONDRIAL"/>
    <property type="match status" value="1"/>
</dbReference>
<dbReference type="GO" id="GO:0005506">
    <property type="term" value="F:iron ion binding"/>
    <property type="evidence" value="ECO:0007669"/>
    <property type="project" value="UniProtKB-UniRule"/>
</dbReference>
<dbReference type="EMBL" id="LCEK01000050">
    <property type="protein sequence ID" value="KKS70560.1"/>
    <property type="molecule type" value="Genomic_DNA"/>
</dbReference>
<dbReference type="InterPro" id="IPR000905">
    <property type="entry name" value="Gcp-like_dom"/>
</dbReference>
<comment type="similarity">
    <text evidence="6">Belongs to the KAE1 / TsaD family.</text>
</comment>
<dbReference type="NCBIfam" id="TIGR03723">
    <property type="entry name" value="T6A_TsaD_YgjD"/>
    <property type="match status" value="1"/>
</dbReference>
<feature type="binding site" evidence="6">
    <location>
        <position position="122"/>
    </location>
    <ligand>
        <name>Fe cation</name>
        <dbReference type="ChEBI" id="CHEBI:24875"/>
    </ligand>
</feature>
<keyword evidence="1 6" id="KW-0808">Transferase</keyword>
<feature type="binding site" evidence="6">
    <location>
        <position position="118"/>
    </location>
    <ligand>
        <name>Fe cation</name>
        <dbReference type="ChEBI" id="CHEBI:24875"/>
    </ligand>
</feature>
<evidence type="ECO:0000256" key="5">
    <source>
        <dbReference type="ARBA" id="ARBA00048117"/>
    </source>
</evidence>
<dbReference type="GO" id="GO:0002949">
    <property type="term" value="P:tRNA threonylcarbamoyladenosine modification"/>
    <property type="evidence" value="ECO:0007669"/>
    <property type="project" value="UniProtKB-UniRule"/>
</dbReference>
<dbReference type="PRINTS" id="PR00789">
    <property type="entry name" value="OSIALOPTASE"/>
</dbReference>
<evidence type="ECO:0000256" key="1">
    <source>
        <dbReference type="ARBA" id="ARBA00022679"/>
    </source>
</evidence>
<sequence>MYILGIESSCDDTSVALLDCSDDGFVVLAEKTASQVDVHKKYGGVVPELAGRMHAENILPVVEEVMNEWRTSIGDTEKKPDVIAATTGPGLITGLLVGAEVAKNLSYLWNVPMIAMNHIEGHIHSVLLRSSQEEKFQISNFKFPILCLIVSGGHTELVLMRDFGDYDLLGKTRDDAAGEAFDKVGKLLGLEYPGGPKISKLAKDGNTKAIAFPRPMMDSDDYDFSFAGLKTAALYWLRDNSITTIQGKHVSPPFQGGDQEGVKHNTTNSATARPPLTPPWHGGEPQKVSLPDFCATFEQAIVDVLVEKTKRAAKEYHVHTIILGGGVSANPKLRTELQIMIQEMPQAQLLVPSPQYSMDNGAMIAAAAYMKAKKKEFTEWQDVVVNPNWEVYDK</sequence>
<dbReference type="GO" id="GO:0005737">
    <property type="term" value="C:cytoplasm"/>
    <property type="evidence" value="ECO:0007669"/>
    <property type="project" value="UniProtKB-SubCell"/>
</dbReference>
<keyword evidence="3 6" id="KW-0479">Metal-binding</keyword>
<dbReference type="InterPro" id="IPR043129">
    <property type="entry name" value="ATPase_NBD"/>
</dbReference>
<dbReference type="FunFam" id="3.30.420.40:FF:000012">
    <property type="entry name" value="tRNA N6-adenosine threonylcarbamoyltransferase"/>
    <property type="match status" value="1"/>
</dbReference>
<evidence type="ECO:0000259" key="7">
    <source>
        <dbReference type="Pfam" id="PF00814"/>
    </source>
</evidence>
<feature type="binding site" evidence="6">
    <location>
        <position position="195"/>
    </location>
    <ligand>
        <name>substrate</name>
    </ligand>
</feature>
<dbReference type="CDD" id="cd24133">
    <property type="entry name" value="ASKHA_NBD_TsaD_bac"/>
    <property type="match status" value="1"/>
</dbReference>
<keyword evidence="2 6" id="KW-0819">tRNA processing</keyword>
<dbReference type="InterPro" id="IPR017861">
    <property type="entry name" value="KAE1/TsaD"/>
</dbReference>
<feature type="binding site" evidence="6">
    <location>
        <begin position="149"/>
        <end position="153"/>
    </location>
    <ligand>
        <name>substrate</name>
    </ligand>
</feature>
<dbReference type="Proteomes" id="UP000033867">
    <property type="component" value="Unassembled WGS sequence"/>
</dbReference>
<evidence type="ECO:0000256" key="3">
    <source>
        <dbReference type="ARBA" id="ARBA00022723"/>
    </source>
</evidence>
<feature type="binding site" evidence="6">
    <location>
        <position position="359"/>
    </location>
    <ligand>
        <name>Fe cation</name>
        <dbReference type="ChEBI" id="CHEBI:24875"/>
    </ligand>
</feature>
<organism evidence="8 9">
    <name type="scientific">Candidatus Magasanikbacteria bacterium GW2011_GWE2_42_7</name>
    <dbReference type="NCBI Taxonomy" id="1619052"/>
    <lineage>
        <taxon>Bacteria</taxon>
        <taxon>Candidatus Magasanikiibacteriota</taxon>
    </lineage>
</organism>
<dbReference type="NCBIfam" id="TIGR00329">
    <property type="entry name" value="gcp_kae1"/>
    <property type="match status" value="1"/>
</dbReference>
<comment type="caution">
    <text evidence="6">Lacks conserved residue(s) required for the propagation of feature annotation.</text>
</comment>
<dbReference type="AlphaFoldDB" id="A0A0G1BB11"/>
<keyword evidence="6" id="KW-0408">Iron</keyword>
<dbReference type="InterPro" id="IPR022450">
    <property type="entry name" value="TsaD"/>
</dbReference>
<evidence type="ECO:0000256" key="4">
    <source>
        <dbReference type="ARBA" id="ARBA00023315"/>
    </source>
</evidence>
<evidence type="ECO:0000256" key="2">
    <source>
        <dbReference type="ARBA" id="ARBA00022694"/>
    </source>
</evidence>
<dbReference type="Gene3D" id="3.30.420.40">
    <property type="match status" value="2"/>
</dbReference>
<keyword evidence="6" id="KW-0963">Cytoplasm</keyword>
<name>A0A0G1BB11_9BACT</name>
<evidence type="ECO:0000256" key="6">
    <source>
        <dbReference type="HAMAP-Rule" id="MF_01445"/>
    </source>
</evidence>
<keyword evidence="4 6" id="KW-0012">Acyltransferase</keyword>